<proteinExistence type="predicted"/>
<reference evidence="2" key="1">
    <citation type="submission" date="2022-11" db="UniProtKB">
        <authorList>
            <consortium name="WormBaseParasite"/>
        </authorList>
    </citation>
    <scope>IDENTIFICATION</scope>
</reference>
<protein>
    <submittedName>
        <fullName evidence="2">Uncharacterized protein</fullName>
    </submittedName>
</protein>
<dbReference type="WBParaSite" id="PEQ_0000104901-mRNA-1">
    <property type="protein sequence ID" value="PEQ_0000104901-mRNA-1"/>
    <property type="gene ID" value="PEQ_0000104901"/>
</dbReference>
<dbReference type="AlphaFoldDB" id="A0A914R371"/>
<organism evidence="1 2">
    <name type="scientific">Parascaris equorum</name>
    <name type="common">Equine roundworm</name>
    <dbReference type="NCBI Taxonomy" id="6256"/>
    <lineage>
        <taxon>Eukaryota</taxon>
        <taxon>Metazoa</taxon>
        <taxon>Ecdysozoa</taxon>
        <taxon>Nematoda</taxon>
        <taxon>Chromadorea</taxon>
        <taxon>Rhabditida</taxon>
        <taxon>Spirurina</taxon>
        <taxon>Ascaridomorpha</taxon>
        <taxon>Ascaridoidea</taxon>
        <taxon>Ascarididae</taxon>
        <taxon>Parascaris</taxon>
    </lineage>
</organism>
<name>A0A914R371_PAREQ</name>
<dbReference type="SUPFAM" id="SSF52540">
    <property type="entry name" value="P-loop containing nucleoside triphosphate hydrolases"/>
    <property type="match status" value="1"/>
</dbReference>
<keyword evidence="1" id="KW-1185">Reference proteome</keyword>
<evidence type="ECO:0000313" key="2">
    <source>
        <dbReference type="WBParaSite" id="PEQ_0000104901-mRNA-1"/>
    </source>
</evidence>
<sequence length="100" mass="11687">MVRKVTHSVGCFAKSCIEEQCELLKESQSASGLADLTYNYLNERIAELFYDTSFTEPIELYDREQVEVDIEKPTLCPHQITRLIDQKQQLVQLYYLHLKS</sequence>
<accession>A0A914R371</accession>
<dbReference type="Gene3D" id="1.20.58.530">
    <property type="match status" value="1"/>
</dbReference>
<evidence type="ECO:0000313" key="1">
    <source>
        <dbReference type="Proteomes" id="UP000887564"/>
    </source>
</evidence>
<dbReference type="Proteomes" id="UP000887564">
    <property type="component" value="Unplaced"/>
</dbReference>
<dbReference type="InterPro" id="IPR027417">
    <property type="entry name" value="P-loop_NTPase"/>
</dbReference>